<evidence type="ECO:0000256" key="4">
    <source>
        <dbReference type="ARBA" id="ARBA00022448"/>
    </source>
</evidence>
<dbReference type="InterPro" id="IPR024864">
    <property type="entry name" value="Nup54/Nup57/Nup44"/>
</dbReference>
<dbReference type="GO" id="GO:0044613">
    <property type="term" value="C:nuclear pore central transport channel"/>
    <property type="evidence" value="ECO:0007669"/>
    <property type="project" value="EnsemblFungi"/>
</dbReference>
<gene>
    <name evidence="10" type="ORF">LALA0_S01e08350g</name>
</gene>
<dbReference type="GO" id="GO:0006607">
    <property type="term" value="P:NLS-bearing protein import into nucleus"/>
    <property type="evidence" value="ECO:0007669"/>
    <property type="project" value="EnsemblFungi"/>
</dbReference>
<keyword evidence="4" id="KW-0813">Transport</keyword>
<dbReference type="Pfam" id="PF13634">
    <property type="entry name" value="Nucleoporin_FG"/>
    <property type="match status" value="2"/>
</dbReference>
<dbReference type="PANTHER" id="PTHR13000">
    <property type="entry name" value="NUCLEOPORIN P54"/>
    <property type="match status" value="1"/>
</dbReference>
<dbReference type="STRING" id="1245769.A0A0C7MKK0"/>
<dbReference type="AlphaFoldDB" id="A0A0C7MKK0"/>
<name>A0A0C7MKK0_9SACH</name>
<organism evidence="10 11">
    <name type="scientific">Lachancea lanzarotensis</name>
    <dbReference type="NCBI Taxonomy" id="1245769"/>
    <lineage>
        <taxon>Eukaryota</taxon>
        <taxon>Fungi</taxon>
        <taxon>Dikarya</taxon>
        <taxon>Ascomycota</taxon>
        <taxon>Saccharomycotina</taxon>
        <taxon>Saccharomycetes</taxon>
        <taxon>Saccharomycetales</taxon>
        <taxon>Saccharomycetaceae</taxon>
        <taxon>Lachancea</taxon>
    </lineage>
</organism>
<dbReference type="GO" id="GO:0042802">
    <property type="term" value="F:identical protein binding"/>
    <property type="evidence" value="ECO:0007669"/>
    <property type="project" value="EnsemblFungi"/>
</dbReference>
<dbReference type="Pfam" id="PF13874">
    <property type="entry name" value="Nup54"/>
    <property type="match status" value="1"/>
</dbReference>
<dbReference type="InterPro" id="IPR025712">
    <property type="entry name" value="Nup54_alpha-helical_dom"/>
</dbReference>
<feature type="compositionally biased region" description="Polar residues" evidence="8">
    <location>
        <begin position="206"/>
        <end position="232"/>
    </location>
</feature>
<evidence type="ECO:0000256" key="3">
    <source>
        <dbReference type="ARBA" id="ARBA00004620"/>
    </source>
</evidence>
<evidence type="ECO:0000259" key="9">
    <source>
        <dbReference type="Pfam" id="PF13874"/>
    </source>
</evidence>
<evidence type="ECO:0000256" key="2">
    <source>
        <dbReference type="ARBA" id="ARBA00004567"/>
    </source>
</evidence>
<dbReference type="InterPro" id="IPR025574">
    <property type="entry name" value="Nucleoporin_FG_rpt"/>
</dbReference>
<evidence type="ECO:0000313" key="10">
    <source>
        <dbReference type="EMBL" id="CEP60333.1"/>
    </source>
</evidence>
<feature type="compositionally biased region" description="Low complexity" evidence="8">
    <location>
        <begin position="29"/>
        <end position="80"/>
    </location>
</feature>
<feature type="compositionally biased region" description="Low complexity" evidence="8">
    <location>
        <begin position="140"/>
        <end position="169"/>
    </location>
</feature>
<feature type="region of interest" description="Disordered" evidence="8">
    <location>
        <begin position="1"/>
        <end position="291"/>
    </location>
</feature>
<evidence type="ECO:0000256" key="5">
    <source>
        <dbReference type="ARBA" id="ARBA00023010"/>
    </source>
</evidence>
<keyword evidence="6" id="KW-0906">Nuclear pore complex</keyword>
<accession>A0A0C7MKK0</accession>
<comment type="subcellular location">
    <subcellularLocation>
        <location evidence="1">Nucleus membrane</location>
        <topology evidence="1">Peripheral membrane protein</topology>
        <orientation evidence="1">Cytoplasmic side</orientation>
    </subcellularLocation>
    <subcellularLocation>
        <location evidence="3">Nucleus membrane</location>
        <topology evidence="3">Peripheral membrane protein</topology>
        <orientation evidence="3">Nucleoplasmic side</orientation>
    </subcellularLocation>
    <subcellularLocation>
        <location evidence="2">Nucleus</location>
        <location evidence="2">Nuclear pore complex</location>
    </subcellularLocation>
</comment>
<dbReference type="RefSeq" id="XP_022626577.1">
    <property type="nucleotide sequence ID" value="XM_022774484.1"/>
</dbReference>
<feature type="compositionally biased region" description="Low complexity" evidence="8">
    <location>
        <begin position="94"/>
        <end position="113"/>
    </location>
</feature>
<dbReference type="GeneID" id="34683714"/>
<dbReference type="HOGENOM" id="CLU_023804_1_0_1"/>
<dbReference type="EMBL" id="LN736360">
    <property type="protein sequence ID" value="CEP60333.1"/>
    <property type="molecule type" value="Genomic_DNA"/>
</dbReference>
<evidence type="ECO:0000313" key="11">
    <source>
        <dbReference type="Proteomes" id="UP000054304"/>
    </source>
</evidence>
<dbReference type="OrthoDB" id="6162375at2759"/>
<dbReference type="GO" id="GO:0031965">
    <property type="term" value="C:nuclear membrane"/>
    <property type="evidence" value="ECO:0007669"/>
    <property type="project" value="UniProtKB-SubCell"/>
</dbReference>
<dbReference type="GO" id="GO:0006999">
    <property type="term" value="P:nuclear pore organization"/>
    <property type="evidence" value="ECO:0007669"/>
    <property type="project" value="EnsemblFungi"/>
</dbReference>
<keyword evidence="6" id="KW-0509">mRNA transport</keyword>
<keyword evidence="11" id="KW-1185">Reference proteome</keyword>
<dbReference type="PANTHER" id="PTHR13000:SF0">
    <property type="entry name" value="NUCLEOPORIN P54"/>
    <property type="match status" value="1"/>
</dbReference>
<protein>
    <submittedName>
        <fullName evidence="10">LALA0S01e08350g1_1</fullName>
    </submittedName>
</protein>
<feature type="compositionally biased region" description="Polar residues" evidence="8">
    <location>
        <begin position="248"/>
        <end position="267"/>
    </location>
</feature>
<reference evidence="10 11" key="1">
    <citation type="submission" date="2014-12" db="EMBL/GenBank/DDBJ databases">
        <authorList>
            <person name="Neuveglise Cecile"/>
        </authorList>
    </citation>
    <scope>NUCLEOTIDE SEQUENCE [LARGE SCALE GENOMIC DNA]</scope>
    <source>
        <strain evidence="10 11">CBS 12615</strain>
    </source>
</reference>
<dbReference type="GO" id="GO:0017056">
    <property type="term" value="F:structural constituent of nuclear pore"/>
    <property type="evidence" value="ECO:0007669"/>
    <property type="project" value="EnsemblFungi"/>
</dbReference>
<keyword evidence="7" id="KW-0539">Nucleus</keyword>
<feature type="compositionally biased region" description="Low complexity" evidence="8">
    <location>
        <begin position="176"/>
        <end position="188"/>
    </location>
</feature>
<evidence type="ECO:0000256" key="1">
    <source>
        <dbReference type="ARBA" id="ARBA00004335"/>
    </source>
</evidence>
<feature type="compositionally biased region" description="Low complexity" evidence="8">
    <location>
        <begin position="237"/>
        <end position="247"/>
    </location>
</feature>
<evidence type="ECO:0000256" key="6">
    <source>
        <dbReference type="ARBA" id="ARBA00023132"/>
    </source>
</evidence>
<proteinExistence type="predicted"/>
<dbReference type="Proteomes" id="UP000054304">
    <property type="component" value="Unassembled WGS sequence"/>
</dbReference>
<dbReference type="GO" id="GO:0036228">
    <property type="term" value="P:protein localization to nuclear inner membrane"/>
    <property type="evidence" value="ECO:0007669"/>
    <property type="project" value="EnsemblFungi"/>
</dbReference>
<evidence type="ECO:0000256" key="8">
    <source>
        <dbReference type="SAM" id="MobiDB-lite"/>
    </source>
</evidence>
<keyword evidence="5" id="KW-0811">Translocation</keyword>
<feature type="compositionally biased region" description="Low complexity" evidence="8">
    <location>
        <begin position="268"/>
        <end position="291"/>
    </location>
</feature>
<keyword evidence="6" id="KW-0653">Protein transport</keyword>
<sequence length="575" mass="62131">MFNFGGSGTNAGNTANGGSLFGNKPASTSGGFSSGMNSGNLSGQQSGSLFGQNNNNQQQNQSSGGLFGQPTSGTASSSSGGLFGNKPAGGFSIGQNANQQQPQQQQSNAQKPGQLGGSLFGNSNTTQPQSTGIGSGGLFGSSQQPQQQQQQQPNPPSSGLFGGSNQQQFGSGGLFGKSSQPQSSTTSGGLFGNNQPQSGTPGGLFGSSSNTNSGGLFGNSNNTFANKSSTSGGLFGNNNQQQQQQPQGTSLFGNNGPVASTKPSFGWSQSSNSQPISQQANQPQLQDQQLQQQLQFQQQQIQQQQHSNFPQQIQEQIMKCKDSWDPRSSRSKLKTFFYNKVNETEAMLYNKPSEISQEDWDEALLQKPSASVIPVQAFGFDDLNERNKLQRENVAQARLILNQVLEKLIQLSQKHDLETASRILKAQSRNVKIQQRIIKLGSQLAILKSKGLPLSVGEEKMWLEYEKLLKRSNDPAGLGKNNELWARLSVLKERSKTISDQLDSTLVVISENNGSDVQPKRSGKYEDRRVDEELETRVNKIAEILSNQQRGLCYLQDVLEKDEKLVDKYVSQRSA</sequence>
<feature type="domain" description="Nucleoporin Nup54 alpha-helical" evidence="9">
    <location>
        <begin position="351"/>
        <end position="488"/>
    </location>
</feature>
<evidence type="ECO:0000256" key="7">
    <source>
        <dbReference type="ARBA" id="ARBA00023242"/>
    </source>
</evidence>